<sequence>MIESIFIIHKTLGKMSFTDKILAPVLGPKLLKNAPCIKGITIPSSHFPAPFPMSHIHHCGMQLQFRHKPLTLVLHRHHWYMQ</sequence>
<dbReference type="AlphaFoldDB" id="A0A2P2L8R5"/>
<name>A0A2P2L8R5_RHIMU</name>
<proteinExistence type="predicted"/>
<protein>
    <submittedName>
        <fullName evidence="1">Uncharacterized protein MANES_11G036600</fullName>
    </submittedName>
</protein>
<organism evidence="1">
    <name type="scientific">Rhizophora mucronata</name>
    <name type="common">Asiatic mangrove</name>
    <dbReference type="NCBI Taxonomy" id="61149"/>
    <lineage>
        <taxon>Eukaryota</taxon>
        <taxon>Viridiplantae</taxon>
        <taxon>Streptophyta</taxon>
        <taxon>Embryophyta</taxon>
        <taxon>Tracheophyta</taxon>
        <taxon>Spermatophyta</taxon>
        <taxon>Magnoliopsida</taxon>
        <taxon>eudicotyledons</taxon>
        <taxon>Gunneridae</taxon>
        <taxon>Pentapetalae</taxon>
        <taxon>rosids</taxon>
        <taxon>fabids</taxon>
        <taxon>Malpighiales</taxon>
        <taxon>Rhizophoraceae</taxon>
        <taxon>Rhizophora</taxon>
    </lineage>
</organism>
<evidence type="ECO:0000313" key="1">
    <source>
        <dbReference type="EMBL" id="MBX14360.1"/>
    </source>
</evidence>
<reference evidence="1" key="1">
    <citation type="submission" date="2018-02" db="EMBL/GenBank/DDBJ databases">
        <title>Rhizophora mucronata_Transcriptome.</title>
        <authorList>
            <person name="Meera S.P."/>
            <person name="Sreeshan A."/>
            <person name="Augustine A."/>
        </authorList>
    </citation>
    <scope>NUCLEOTIDE SEQUENCE</scope>
    <source>
        <tissue evidence="1">Leaf</tissue>
    </source>
</reference>
<dbReference type="EMBL" id="GGEC01033876">
    <property type="protein sequence ID" value="MBX14360.1"/>
    <property type="molecule type" value="Transcribed_RNA"/>
</dbReference>
<accession>A0A2P2L8R5</accession>